<reference evidence="3" key="1">
    <citation type="journal article" date="2017" name="Nat. Commun.">
        <title>The asparagus genome sheds light on the origin and evolution of a young Y chromosome.</title>
        <authorList>
            <person name="Harkess A."/>
            <person name="Zhou J."/>
            <person name="Xu C."/>
            <person name="Bowers J.E."/>
            <person name="Van der Hulst R."/>
            <person name="Ayyampalayam S."/>
            <person name="Mercati F."/>
            <person name="Riccardi P."/>
            <person name="McKain M.R."/>
            <person name="Kakrana A."/>
            <person name="Tang H."/>
            <person name="Ray J."/>
            <person name="Groenendijk J."/>
            <person name="Arikit S."/>
            <person name="Mathioni S.M."/>
            <person name="Nakano M."/>
            <person name="Shan H."/>
            <person name="Telgmann-Rauber A."/>
            <person name="Kanno A."/>
            <person name="Yue Z."/>
            <person name="Chen H."/>
            <person name="Li W."/>
            <person name="Chen Y."/>
            <person name="Xu X."/>
            <person name="Zhang Y."/>
            <person name="Luo S."/>
            <person name="Chen H."/>
            <person name="Gao J."/>
            <person name="Mao Z."/>
            <person name="Pires J.C."/>
            <person name="Luo M."/>
            <person name="Kudrna D."/>
            <person name="Wing R.A."/>
            <person name="Meyers B.C."/>
            <person name="Yi K."/>
            <person name="Kong H."/>
            <person name="Lavrijsen P."/>
            <person name="Sunseri F."/>
            <person name="Falavigna A."/>
            <person name="Ye Y."/>
            <person name="Leebens-Mack J.H."/>
            <person name="Chen G."/>
        </authorList>
    </citation>
    <scope>NUCLEOTIDE SEQUENCE [LARGE SCALE GENOMIC DNA]</scope>
    <source>
        <strain evidence="3">cv. DH0086</strain>
    </source>
</reference>
<dbReference type="Proteomes" id="UP000243459">
    <property type="component" value="Chromosome 5"/>
</dbReference>
<name>A0A5P1EXX4_ASPOF</name>
<protein>
    <recommendedName>
        <fullName evidence="1">RCD1 WWE domain-containing protein</fullName>
    </recommendedName>
</protein>
<sequence length="161" mass="18712">MAMGNENNSQESDLPVRVLFLSGPAREWYHYPGHDYIWVDFPAPTVGMFRAAFQMRMKNMLPRIITEIDHARTMVDFTSMLMFDQRTTCARSIAWVDVCGRWFFPWHQEDCGMCNGGMQGMVTGPSVHVIYRLGEEHSGPFYPPILPDLNSRLPVWWYESE</sequence>
<dbReference type="Gramene" id="ONK69010">
    <property type="protein sequence ID" value="ONK69010"/>
    <property type="gene ID" value="A4U43_C05F18340"/>
</dbReference>
<organism evidence="2 3">
    <name type="scientific">Asparagus officinalis</name>
    <name type="common">Garden asparagus</name>
    <dbReference type="NCBI Taxonomy" id="4686"/>
    <lineage>
        <taxon>Eukaryota</taxon>
        <taxon>Viridiplantae</taxon>
        <taxon>Streptophyta</taxon>
        <taxon>Embryophyta</taxon>
        <taxon>Tracheophyta</taxon>
        <taxon>Spermatophyta</taxon>
        <taxon>Magnoliopsida</taxon>
        <taxon>Liliopsida</taxon>
        <taxon>Asparagales</taxon>
        <taxon>Asparagaceae</taxon>
        <taxon>Asparagoideae</taxon>
        <taxon>Asparagus</taxon>
    </lineage>
</organism>
<accession>A0A5P1EXX4</accession>
<dbReference type="InterPro" id="IPR057823">
    <property type="entry name" value="WWE_RCD1"/>
</dbReference>
<dbReference type="Pfam" id="PF23467">
    <property type="entry name" value="WWE_5"/>
    <property type="match status" value="1"/>
</dbReference>
<feature type="domain" description="RCD1 WWE" evidence="1">
    <location>
        <begin position="35"/>
        <end position="104"/>
    </location>
</feature>
<dbReference type="AlphaFoldDB" id="A0A5P1EXX4"/>
<proteinExistence type="predicted"/>
<evidence type="ECO:0000313" key="2">
    <source>
        <dbReference type="EMBL" id="ONK69010.1"/>
    </source>
</evidence>
<gene>
    <name evidence="2" type="ORF">A4U43_C05F18340</name>
</gene>
<evidence type="ECO:0000259" key="1">
    <source>
        <dbReference type="Pfam" id="PF23467"/>
    </source>
</evidence>
<keyword evidence="3" id="KW-1185">Reference proteome</keyword>
<dbReference type="EMBL" id="CM007385">
    <property type="protein sequence ID" value="ONK69010.1"/>
    <property type="molecule type" value="Genomic_DNA"/>
</dbReference>
<evidence type="ECO:0000313" key="3">
    <source>
        <dbReference type="Proteomes" id="UP000243459"/>
    </source>
</evidence>